<reference evidence="1 2" key="1">
    <citation type="submission" date="2024-01" db="EMBL/GenBank/DDBJ databases">
        <title>The genomes of 5 underutilized Papilionoideae crops provide insights into root nodulation and disease resistanc.</title>
        <authorList>
            <person name="Jiang F."/>
        </authorList>
    </citation>
    <scope>NUCLEOTIDE SEQUENCE [LARGE SCALE GENOMIC DNA]</scope>
    <source>
        <strain evidence="1">DUOXIRENSHENG_FW03</strain>
        <tissue evidence="1">Leaves</tissue>
    </source>
</reference>
<gene>
    <name evidence="1" type="ORF">VNO78_08073</name>
</gene>
<name>A0AAN9XS96_PSOTE</name>
<sequence>MYTEKDYPFDWNFANNPALLITWVTTSSICFFLKTEGRRDVFYFDENKKETEPSGPSLINKVVLRADELDLHVYHVANCYQKCWAKFINHMMTLTNKLKAFAFRTFNRPSQATCTATPIPQTTQFYCKNLNNSACADPLHPTNKSQKTSPRVASNPISPFGVTRLI</sequence>
<organism evidence="1 2">
    <name type="scientific">Psophocarpus tetragonolobus</name>
    <name type="common">Winged bean</name>
    <name type="synonym">Dolichos tetragonolobus</name>
    <dbReference type="NCBI Taxonomy" id="3891"/>
    <lineage>
        <taxon>Eukaryota</taxon>
        <taxon>Viridiplantae</taxon>
        <taxon>Streptophyta</taxon>
        <taxon>Embryophyta</taxon>
        <taxon>Tracheophyta</taxon>
        <taxon>Spermatophyta</taxon>
        <taxon>Magnoliopsida</taxon>
        <taxon>eudicotyledons</taxon>
        <taxon>Gunneridae</taxon>
        <taxon>Pentapetalae</taxon>
        <taxon>rosids</taxon>
        <taxon>fabids</taxon>
        <taxon>Fabales</taxon>
        <taxon>Fabaceae</taxon>
        <taxon>Papilionoideae</taxon>
        <taxon>50 kb inversion clade</taxon>
        <taxon>NPAAA clade</taxon>
        <taxon>indigoferoid/millettioid clade</taxon>
        <taxon>Phaseoleae</taxon>
        <taxon>Psophocarpus</taxon>
    </lineage>
</organism>
<protein>
    <submittedName>
        <fullName evidence="1">Uncharacterized protein</fullName>
    </submittedName>
</protein>
<comment type="caution">
    <text evidence="1">The sequence shown here is derived from an EMBL/GenBank/DDBJ whole genome shotgun (WGS) entry which is preliminary data.</text>
</comment>
<proteinExistence type="predicted"/>
<dbReference type="Proteomes" id="UP001386955">
    <property type="component" value="Unassembled WGS sequence"/>
</dbReference>
<evidence type="ECO:0000313" key="1">
    <source>
        <dbReference type="EMBL" id="KAK7406447.1"/>
    </source>
</evidence>
<evidence type="ECO:0000313" key="2">
    <source>
        <dbReference type="Proteomes" id="UP001386955"/>
    </source>
</evidence>
<keyword evidence="2" id="KW-1185">Reference proteome</keyword>
<accession>A0AAN9XS96</accession>
<dbReference type="EMBL" id="JAYMYS010000002">
    <property type="protein sequence ID" value="KAK7406447.1"/>
    <property type="molecule type" value="Genomic_DNA"/>
</dbReference>
<dbReference type="AlphaFoldDB" id="A0AAN9XS96"/>